<feature type="compositionally biased region" description="Basic and acidic residues" evidence="2">
    <location>
        <begin position="88"/>
        <end position="99"/>
    </location>
</feature>
<reference evidence="5" key="2">
    <citation type="submission" date="2025-04" db="UniProtKB">
        <authorList>
            <consortium name="RefSeq"/>
        </authorList>
    </citation>
    <scope>IDENTIFICATION</scope>
</reference>
<dbReference type="OrthoDB" id="7853169at2759"/>
<accession>A0A6P4EG82</accession>
<dbReference type="GeneID" id="108043168"/>
<reference evidence="4" key="1">
    <citation type="journal article" date="2021" name="Elife">
        <title>Highly contiguous assemblies of 101 drosophilid genomes.</title>
        <authorList>
            <person name="Kim B.Y."/>
            <person name="Wang J.R."/>
            <person name="Miller D.E."/>
            <person name="Barmina O."/>
            <person name="Delaney E."/>
            <person name="Thompson A."/>
            <person name="Comeault A.A."/>
            <person name="Peede D."/>
            <person name="D'Agostino E.R."/>
            <person name="Pelaez J."/>
            <person name="Aguilar J.M."/>
            <person name="Haji D."/>
            <person name="Matsunaga T."/>
            <person name="Armstrong E.E."/>
            <person name="Zych M."/>
            <person name="Ogawa Y."/>
            <person name="Stamenkovic-Radak M."/>
            <person name="Jelic M."/>
            <person name="Veselinovic M.S."/>
            <person name="Tanaskovic M."/>
            <person name="Eric P."/>
            <person name="Gao J.J."/>
            <person name="Katoh T.K."/>
            <person name="Toda M.J."/>
            <person name="Watabe H."/>
            <person name="Watada M."/>
            <person name="Davis J.S."/>
            <person name="Moyle L.C."/>
            <person name="Manoli G."/>
            <person name="Bertolini E."/>
            <person name="Kostal V."/>
            <person name="Hawley R.S."/>
            <person name="Takahashi A."/>
            <person name="Jones C.D."/>
            <person name="Price D.K."/>
            <person name="Whiteman N."/>
            <person name="Kopp A."/>
            <person name="Matute D.R."/>
            <person name="Petrov D.A."/>
        </authorList>
    </citation>
    <scope>NUCLEOTIDE SEQUENCE [LARGE SCALE GENOMIC DNA]</scope>
</reference>
<evidence type="ECO:0000256" key="1">
    <source>
        <dbReference type="SAM" id="Coils"/>
    </source>
</evidence>
<evidence type="ECO:0000313" key="5">
    <source>
        <dbReference type="RefSeq" id="XP_016977222.1"/>
    </source>
</evidence>
<organism evidence="5">
    <name type="scientific">Drosophila rhopaloa</name>
    <name type="common">Fruit fly</name>
    <dbReference type="NCBI Taxonomy" id="1041015"/>
    <lineage>
        <taxon>Eukaryota</taxon>
        <taxon>Metazoa</taxon>
        <taxon>Ecdysozoa</taxon>
        <taxon>Arthropoda</taxon>
        <taxon>Hexapoda</taxon>
        <taxon>Insecta</taxon>
        <taxon>Pterygota</taxon>
        <taxon>Neoptera</taxon>
        <taxon>Endopterygota</taxon>
        <taxon>Diptera</taxon>
        <taxon>Brachycera</taxon>
        <taxon>Muscomorpha</taxon>
        <taxon>Ephydroidea</taxon>
        <taxon>Drosophilidae</taxon>
        <taxon>Drosophila</taxon>
        <taxon>Sophophora</taxon>
    </lineage>
</organism>
<evidence type="ECO:0000256" key="2">
    <source>
        <dbReference type="SAM" id="MobiDB-lite"/>
    </source>
</evidence>
<evidence type="ECO:0000313" key="4">
    <source>
        <dbReference type="Proteomes" id="UP001652680"/>
    </source>
</evidence>
<reference evidence="3" key="3">
    <citation type="submission" date="2025-05" db="UniProtKB">
        <authorList>
            <consortium name="EnsemblMetazoa"/>
        </authorList>
    </citation>
    <scope>IDENTIFICATION</scope>
</reference>
<name>A0A6P4EG82_DRORH</name>
<protein>
    <submittedName>
        <fullName evidence="5">Uncharacterized protein LOC108043168 isoform X1</fullName>
    </submittedName>
</protein>
<dbReference type="EnsemblMetazoa" id="XM_017121733.2">
    <property type="protein sequence ID" value="XP_016977222.1"/>
    <property type="gene ID" value="LOC108043168"/>
</dbReference>
<gene>
    <name evidence="5" type="primary">LOC108043168</name>
    <name evidence="3" type="synonym">108043168</name>
</gene>
<sequence length="99" mass="11225">MEQQENISIQDAESMDTQLALKNAGIENNRLKLEVSRLGEILEKQRKVLQEAEDRRKEAKLIFSALMTLKQDNGSKLINSLDPLTETQKSKPDDKQIGS</sequence>
<evidence type="ECO:0000313" key="3">
    <source>
        <dbReference type="EnsemblMetazoa" id="XP_016977222.1"/>
    </source>
</evidence>
<proteinExistence type="predicted"/>
<dbReference type="Proteomes" id="UP001652680">
    <property type="component" value="Unassembled WGS sequence"/>
</dbReference>
<dbReference type="AlphaFoldDB" id="A0A6P4EG82"/>
<keyword evidence="1" id="KW-0175">Coiled coil</keyword>
<feature type="region of interest" description="Disordered" evidence="2">
    <location>
        <begin position="76"/>
        <end position="99"/>
    </location>
</feature>
<keyword evidence="4" id="KW-1185">Reference proteome</keyword>
<dbReference type="RefSeq" id="XP_016977222.1">
    <property type="nucleotide sequence ID" value="XM_017121733.1"/>
</dbReference>
<feature type="coiled-coil region" evidence="1">
    <location>
        <begin position="35"/>
        <end position="62"/>
    </location>
</feature>